<dbReference type="Proteomes" id="UP000650424">
    <property type="component" value="Unassembled WGS sequence"/>
</dbReference>
<proteinExistence type="predicted"/>
<dbReference type="InterPro" id="IPR005624">
    <property type="entry name" value="PduO/GlcC-like"/>
</dbReference>
<name>A0ABR6ZR08_9BURK</name>
<keyword evidence="3" id="KW-1185">Reference proteome</keyword>
<comment type="caution">
    <text evidence="2">The sequence shown here is derived from an EMBL/GenBank/DDBJ whole genome shotgun (WGS) entry which is preliminary data.</text>
</comment>
<protein>
    <submittedName>
        <fullName evidence="2">Heme-binding protein</fullName>
    </submittedName>
</protein>
<dbReference type="Gene3D" id="3.30.450.150">
    <property type="entry name" value="Haem-degrading domain"/>
    <property type="match status" value="1"/>
</dbReference>
<evidence type="ECO:0000256" key="1">
    <source>
        <dbReference type="SAM" id="SignalP"/>
    </source>
</evidence>
<dbReference type="InterPro" id="IPR052517">
    <property type="entry name" value="GlcG_carb_metab_protein"/>
</dbReference>
<dbReference type="SUPFAM" id="SSF143744">
    <property type="entry name" value="GlcG-like"/>
    <property type="match status" value="1"/>
</dbReference>
<dbReference type="Pfam" id="PF03928">
    <property type="entry name" value="HbpS-like"/>
    <property type="match status" value="1"/>
</dbReference>
<dbReference type="EMBL" id="JACOGF010000005">
    <property type="protein sequence ID" value="MBC3918302.1"/>
    <property type="molecule type" value="Genomic_DNA"/>
</dbReference>
<feature type="chain" id="PRO_5045522749" evidence="1">
    <location>
        <begin position="20"/>
        <end position="147"/>
    </location>
</feature>
<dbReference type="PANTHER" id="PTHR34309">
    <property type="entry name" value="SLR1406 PROTEIN"/>
    <property type="match status" value="1"/>
</dbReference>
<accession>A0ABR6ZR08</accession>
<evidence type="ECO:0000313" key="3">
    <source>
        <dbReference type="Proteomes" id="UP000650424"/>
    </source>
</evidence>
<organism evidence="2 3">
    <name type="scientific">Undibacterium hunanense</name>
    <dbReference type="NCBI Taxonomy" id="2762292"/>
    <lineage>
        <taxon>Bacteria</taxon>
        <taxon>Pseudomonadati</taxon>
        <taxon>Pseudomonadota</taxon>
        <taxon>Betaproteobacteria</taxon>
        <taxon>Burkholderiales</taxon>
        <taxon>Oxalobacteraceae</taxon>
        <taxon>Undibacterium</taxon>
    </lineage>
</organism>
<dbReference type="PANTHER" id="PTHR34309:SF1">
    <property type="entry name" value="PROTEIN GLCG"/>
    <property type="match status" value="1"/>
</dbReference>
<keyword evidence="1" id="KW-0732">Signal</keyword>
<evidence type="ECO:0000313" key="2">
    <source>
        <dbReference type="EMBL" id="MBC3918302.1"/>
    </source>
</evidence>
<dbReference type="InterPro" id="IPR038084">
    <property type="entry name" value="PduO/GlcC-like_sf"/>
</dbReference>
<sequence length="147" mass="14864">MQTTQISRSFPAASITASAATTLIAAASAAARDLGIAVTIAVSDNAGHLKAFERADSAAFLTVDVAIDKAWTAASFGLPTHTWTAIISNDVVAQLAHRPRLVAVGGGCPIIDNGKVIGGIGISGGNALQDQQAAEIALRALGFEIKA</sequence>
<feature type="signal peptide" evidence="1">
    <location>
        <begin position="1"/>
        <end position="19"/>
    </location>
</feature>
<gene>
    <name evidence="2" type="ORF">H8L32_12495</name>
</gene>
<reference evidence="2 3" key="1">
    <citation type="submission" date="2020-08" db="EMBL/GenBank/DDBJ databases">
        <title>Novel species isolated from subtropical streams in China.</title>
        <authorList>
            <person name="Lu H."/>
        </authorList>
    </citation>
    <scope>NUCLEOTIDE SEQUENCE [LARGE SCALE GENOMIC DNA]</scope>
    <source>
        <strain evidence="2 3">CY18W</strain>
    </source>
</reference>